<evidence type="ECO:0000313" key="3">
    <source>
        <dbReference type="EMBL" id="EPR38843.1"/>
    </source>
</evidence>
<dbReference type="PATRIC" id="fig|1121405.3.peg.2631"/>
<keyword evidence="4" id="KW-1185">Reference proteome</keyword>
<dbReference type="OrthoDB" id="9773856at2"/>
<dbReference type="InterPro" id="IPR050535">
    <property type="entry name" value="DNA_Repair-Maintenance_Comp"/>
</dbReference>
<dbReference type="RefSeq" id="WP_020876915.1">
    <property type="nucleotide sequence ID" value="NZ_ATHJ01000094.1"/>
</dbReference>
<feature type="domain" description="Calcineurin-like phosphoesterase" evidence="2">
    <location>
        <begin position="4"/>
        <end position="198"/>
    </location>
</feature>
<dbReference type="AlphaFoldDB" id="S7V2I1"/>
<dbReference type="Proteomes" id="UP000014977">
    <property type="component" value="Unassembled WGS sequence"/>
</dbReference>
<dbReference type="InterPro" id="IPR041796">
    <property type="entry name" value="Mre11_N"/>
</dbReference>
<dbReference type="Gene3D" id="3.60.21.10">
    <property type="match status" value="1"/>
</dbReference>
<dbReference type="EMBL" id="ATHJ01000094">
    <property type="protein sequence ID" value="EPR38843.1"/>
    <property type="molecule type" value="Genomic_DNA"/>
</dbReference>
<protein>
    <submittedName>
        <fullName evidence="3">Calcineurin-like phosphoesterase superfamily domain containing protein</fullName>
    </submittedName>
</protein>
<dbReference type="STRING" id="897.B2D07_04755"/>
<comment type="caution">
    <text evidence="3">The sequence shown here is derived from an EMBL/GenBank/DDBJ whole genome shotgun (WGS) entry which is preliminary data.</text>
</comment>
<keyword evidence="1" id="KW-0378">Hydrolase</keyword>
<evidence type="ECO:0000256" key="1">
    <source>
        <dbReference type="ARBA" id="ARBA00022801"/>
    </source>
</evidence>
<dbReference type="InterPro" id="IPR014576">
    <property type="entry name" value="Pesterase_YhaO"/>
</dbReference>
<name>S7V2I1_DESML</name>
<dbReference type="Pfam" id="PF00149">
    <property type="entry name" value="Metallophos"/>
    <property type="match status" value="1"/>
</dbReference>
<dbReference type="PIRSF" id="PIRSF033091">
    <property type="entry name" value="Pesterase_YhaO"/>
    <property type="match status" value="1"/>
</dbReference>
<dbReference type="InterPro" id="IPR004843">
    <property type="entry name" value="Calcineurin-like_PHP"/>
</dbReference>
<dbReference type="InterPro" id="IPR029052">
    <property type="entry name" value="Metallo-depent_PP-like"/>
</dbReference>
<dbReference type="SUPFAM" id="SSF56300">
    <property type="entry name" value="Metallo-dependent phosphatases"/>
    <property type="match status" value="1"/>
</dbReference>
<evidence type="ECO:0000259" key="2">
    <source>
        <dbReference type="Pfam" id="PF00149"/>
    </source>
</evidence>
<proteinExistence type="predicted"/>
<dbReference type="eggNOG" id="COG0420">
    <property type="taxonomic scope" value="Bacteria"/>
</dbReference>
<dbReference type="PANTHER" id="PTHR30337">
    <property type="entry name" value="COMPONENT OF ATP-DEPENDENT DSDNA EXONUCLEASE"/>
    <property type="match status" value="1"/>
</dbReference>
<evidence type="ECO:0000313" key="4">
    <source>
        <dbReference type="Proteomes" id="UP000014977"/>
    </source>
</evidence>
<accession>S7V2I1</accession>
<gene>
    <name evidence="3" type="ORF">dsmv_0253</name>
</gene>
<dbReference type="GO" id="GO:0016787">
    <property type="term" value="F:hydrolase activity"/>
    <property type="evidence" value="ECO:0007669"/>
    <property type="project" value="UniProtKB-KW"/>
</dbReference>
<sequence>MTLFVHAADIHLDSPLKGLYQDESAPDAEEIRSAARAAFDKLVDLVLSEGAPLLIIAGDLYDGGWKDFSTGLYFASRMRKLAEEGVRVAVVRGNHDAENRMTKSLVMPENVKIFSSRKPETWILEDLNMALHGQSYPRRDVTENLALDYPEPVPGMLNIGILHCLISGAEGHLPYAPCTSDQLAAKGYDYWALGHVHELAVVRKTPPIVYPGCIQGRHIRETGEKGCALVEREEDGLSVEFVPLDVLRWMAVETDAAGAESVDRVVSIFGDVFEGRIADLDGRLCCARVKITGCCPVHGRLLADPDTVVANIKAMAAEVSGGRAWIEKVEIRTAPEIDLAQLAESDTPQGELLRYMGEIESCENPFELLNADFSSLKAKLAGTDVSVPEDDAAQLLRDARDILLTMLADMESREERS</sequence>
<organism evidence="3 4">
    <name type="scientific">Desulfococcus multivorans DSM 2059</name>
    <dbReference type="NCBI Taxonomy" id="1121405"/>
    <lineage>
        <taxon>Bacteria</taxon>
        <taxon>Pseudomonadati</taxon>
        <taxon>Thermodesulfobacteriota</taxon>
        <taxon>Desulfobacteria</taxon>
        <taxon>Desulfobacterales</taxon>
        <taxon>Desulfococcaceae</taxon>
        <taxon>Desulfococcus</taxon>
    </lineage>
</organism>
<dbReference type="PANTHER" id="PTHR30337:SF7">
    <property type="entry name" value="PHOSPHOESTERASE"/>
    <property type="match status" value="1"/>
</dbReference>
<reference evidence="3 4" key="1">
    <citation type="journal article" date="2013" name="Genome Announc.">
        <title>Draft genome sequences for three mercury-methylating, sulfate-reducing bacteria.</title>
        <authorList>
            <person name="Brown S.D."/>
            <person name="Hurt R.A.Jr."/>
            <person name="Gilmour C.C."/>
            <person name="Elias D.A."/>
        </authorList>
    </citation>
    <scope>NUCLEOTIDE SEQUENCE [LARGE SCALE GENOMIC DNA]</scope>
    <source>
        <strain evidence="3 4">DSM 2059</strain>
    </source>
</reference>
<dbReference type="CDD" id="cd00840">
    <property type="entry name" value="MPP_Mre11_N"/>
    <property type="match status" value="1"/>
</dbReference>